<dbReference type="SUPFAM" id="SSF53474">
    <property type="entry name" value="alpha/beta-Hydrolases"/>
    <property type="match status" value="1"/>
</dbReference>
<dbReference type="AlphaFoldDB" id="Q0VLT9"/>
<sequence length="247" mass="26858">MAPETARGPVMTPVIAPPSIKLLLGESRAAWAYGRYLLRGLEHKQLPLGKRQPVIVLPGFGASDLSTRPLRMALGKLGYNVYGWAQGTNLGMNSKRKNLLVTQLQEISARHQQPVALVGWSLGGVFARELARAFPDLVSQVFTLGSPINGDPDANNVSTLFSWFNPNRPPTDREAFNQRIAAPPVPCTAIFTREDGIVAWQCSQEESGPMTENVEVQGTHVGLPWNPQVLAAIAERLPRSPLPGDVP</sequence>
<proteinExistence type="predicted"/>
<dbReference type="Gene3D" id="3.40.50.1820">
    <property type="entry name" value="alpha/beta hydrolase"/>
    <property type="match status" value="1"/>
</dbReference>
<organism evidence="1 2">
    <name type="scientific">Alcanivorax borkumensis (strain ATCC 700651 / DSM 11573 / NCIMB 13689 / SK2)</name>
    <dbReference type="NCBI Taxonomy" id="393595"/>
    <lineage>
        <taxon>Bacteria</taxon>
        <taxon>Pseudomonadati</taxon>
        <taxon>Pseudomonadota</taxon>
        <taxon>Gammaproteobacteria</taxon>
        <taxon>Oceanospirillales</taxon>
        <taxon>Alcanivoracaceae</taxon>
        <taxon>Alcanivorax</taxon>
    </lineage>
</organism>
<dbReference type="Proteomes" id="UP000008871">
    <property type="component" value="Chromosome"/>
</dbReference>
<dbReference type="HOGENOM" id="CLU_071821_1_0_6"/>
<dbReference type="ESTHER" id="alcbs-q0vlt9">
    <property type="family name" value="AlphaBeta_hydrolase"/>
</dbReference>
<dbReference type="STRING" id="393595.ABO_2410"/>
<dbReference type="KEGG" id="abo:ABO_2410"/>
<dbReference type="EMBL" id="AM286690">
    <property type="protein sequence ID" value="CAL17859.1"/>
    <property type="molecule type" value="Genomic_DNA"/>
</dbReference>
<keyword evidence="2" id="KW-1185">Reference proteome</keyword>
<reference evidence="1 2" key="1">
    <citation type="journal article" date="2006" name="Nat. Biotechnol.">
        <title>Genome sequence of the ubiquitous hydrocarbon-degrading marine bacterium Alcanivorax borkumensis.</title>
        <authorList>
            <person name="Schneiker S."/>
            <person name="Martins dos Santos V.A.P."/>
            <person name="Bartels D."/>
            <person name="Bekel T."/>
            <person name="Brecht M."/>
            <person name="Buhrmester J."/>
            <person name="Chernikova T.N."/>
            <person name="Denaro R."/>
            <person name="Ferrer M."/>
            <person name="Gertler C."/>
            <person name="Goesmann A."/>
            <person name="Golyshina O.V."/>
            <person name="Kaminski F."/>
            <person name="Khachane A.N."/>
            <person name="Lang S."/>
            <person name="Linke B."/>
            <person name="McHardy A.C."/>
            <person name="Meyer F."/>
            <person name="Nechitaylo T."/>
            <person name="Puehler A."/>
            <person name="Regenhardt D."/>
            <person name="Rupp O."/>
            <person name="Sabirova J.S."/>
            <person name="Selbitschka W."/>
            <person name="Yakimov M.M."/>
            <person name="Timmis K.N."/>
            <person name="Vorhoelter F.-J."/>
            <person name="Weidner S."/>
            <person name="Kaiser O."/>
            <person name="Golyshin P.N."/>
        </authorList>
    </citation>
    <scope>NUCLEOTIDE SEQUENCE [LARGE SCALE GENOMIC DNA]</scope>
    <source>
        <strain evidence="2">ATCC 700651 / DSM 11573 / NCIMB 13689 / SK2</strain>
    </source>
</reference>
<gene>
    <name evidence="1" type="ordered locus">ABO_2410</name>
</gene>
<accession>Q0VLT9</accession>
<protein>
    <submittedName>
        <fullName evidence="1">Uncharacterized protein</fullName>
    </submittedName>
</protein>
<dbReference type="eggNOG" id="COG1075">
    <property type="taxonomic scope" value="Bacteria"/>
</dbReference>
<name>Q0VLT9_ALCBS</name>
<evidence type="ECO:0000313" key="1">
    <source>
        <dbReference type="EMBL" id="CAL17859.1"/>
    </source>
</evidence>
<dbReference type="InterPro" id="IPR029058">
    <property type="entry name" value="AB_hydrolase_fold"/>
</dbReference>
<evidence type="ECO:0000313" key="2">
    <source>
        <dbReference type="Proteomes" id="UP000008871"/>
    </source>
</evidence>